<keyword evidence="1" id="KW-0812">Transmembrane</keyword>
<accession>A0A5A7N6R4</accession>
<feature type="transmembrane region" description="Helical" evidence="1">
    <location>
        <begin position="37"/>
        <end position="55"/>
    </location>
</feature>
<keyword evidence="1" id="KW-1133">Transmembrane helix</keyword>
<keyword evidence="1" id="KW-0472">Membrane</keyword>
<comment type="caution">
    <text evidence="2">The sequence shown here is derived from an EMBL/GenBank/DDBJ whole genome shotgun (WGS) entry which is preliminary data.</text>
</comment>
<feature type="transmembrane region" description="Helical" evidence="1">
    <location>
        <begin position="7"/>
        <end position="31"/>
    </location>
</feature>
<organism evidence="2 3">
    <name type="scientific">Iodidimonas nitroreducens</name>
    <dbReference type="NCBI Taxonomy" id="1236968"/>
    <lineage>
        <taxon>Bacteria</taxon>
        <taxon>Pseudomonadati</taxon>
        <taxon>Pseudomonadota</taxon>
        <taxon>Alphaproteobacteria</taxon>
        <taxon>Iodidimonadales</taxon>
        <taxon>Iodidimonadaceae</taxon>
        <taxon>Iodidimonas</taxon>
    </lineage>
</organism>
<gene>
    <name evidence="2" type="ORF">JCM17846_14700</name>
</gene>
<dbReference type="AlphaFoldDB" id="A0A5A7N6R4"/>
<evidence type="ECO:0000313" key="3">
    <source>
        <dbReference type="Proteomes" id="UP000324996"/>
    </source>
</evidence>
<dbReference type="RefSeq" id="WP_313980105.1">
    <property type="nucleotide sequence ID" value="NZ_BKCN01000006.1"/>
</dbReference>
<name>A0A5A7N6R4_9PROT</name>
<evidence type="ECO:0000313" key="2">
    <source>
        <dbReference type="EMBL" id="GER03788.1"/>
    </source>
</evidence>
<dbReference type="Proteomes" id="UP000324996">
    <property type="component" value="Unassembled WGS sequence"/>
</dbReference>
<proteinExistence type="predicted"/>
<sequence length="64" mass="6770">MIDFRPILNICGMLLIVMAVAMIFSALADVVNGNPDWMVFFSSSALTAFVGGGSLSGHPQRQPG</sequence>
<keyword evidence="3" id="KW-1185">Reference proteome</keyword>
<reference evidence="2 3" key="1">
    <citation type="submission" date="2019-09" db="EMBL/GenBank/DDBJ databases">
        <title>NBRP : Genome information of microbial organism related human and environment.</title>
        <authorList>
            <person name="Hattori M."/>
            <person name="Oshima K."/>
            <person name="Inaba H."/>
            <person name="Suda W."/>
            <person name="Sakamoto M."/>
            <person name="Iino T."/>
            <person name="Kitahara M."/>
            <person name="Oshida Y."/>
            <person name="Iida T."/>
            <person name="Kudo T."/>
            <person name="Itoh T."/>
            <person name="Ohkuma M."/>
        </authorList>
    </citation>
    <scope>NUCLEOTIDE SEQUENCE [LARGE SCALE GENOMIC DNA]</scope>
    <source>
        <strain evidence="2 3">Q-1</strain>
    </source>
</reference>
<evidence type="ECO:0000256" key="1">
    <source>
        <dbReference type="SAM" id="Phobius"/>
    </source>
</evidence>
<dbReference type="EMBL" id="BKCN01000006">
    <property type="protein sequence ID" value="GER03788.1"/>
    <property type="molecule type" value="Genomic_DNA"/>
</dbReference>
<protein>
    <submittedName>
        <fullName evidence="2">Uncharacterized protein</fullName>
    </submittedName>
</protein>